<proteinExistence type="predicted"/>
<dbReference type="Proteomes" id="UP000706525">
    <property type="component" value="Unassembled WGS sequence"/>
</dbReference>
<comment type="caution">
    <text evidence="1">The sequence shown here is derived from an EMBL/GenBank/DDBJ whole genome shotgun (WGS) entry which is preliminary data.</text>
</comment>
<sequence>MEHLGERLPVTKWATRQGTRYSALYNRLAAGWPVEKALAASKAA</sequence>
<dbReference type="EMBL" id="CAJZAG010000001">
    <property type="protein sequence ID" value="CAG9164196.1"/>
    <property type="molecule type" value="Genomic_DNA"/>
</dbReference>
<evidence type="ECO:0000313" key="2">
    <source>
        <dbReference type="Proteomes" id="UP000706525"/>
    </source>
</evidence>
<evidence type="ECO:0000313" key="1">
    <source>
        <dbReference type="EMBL" id="CAG9164196.1"/>
    </source>
</evidence>
<keyword evidence="2" id="KW-1185">Reference proteome</keyword>
<accession>A0ABM8WAD4</accession>
<protein>
    <recommendedName>
        <fullName evidence="3">Transposase</fullName>
    </recommendedName>
</protein>
<organism evidence="1 2">
    <name type="scientific">Cupriavidus pampae</name>
    <dbReference type="NCBI Taxonomy" id="659251"/>
    <lineage>
        <taxon>Bacteria</taxon>
        <taxon>Pseudomonadati</taxon>
        <taxon>Pseudomonadota</taxon>
        <taxon>Betaproteobacteria</taxon>
        <taxon>Burkholderiales</taxon>
        <taxon>Burkholderiaceae</taxon>
        <taxon>Cupriavidus</taxon>
    </lineage>
</organism>
<gene>
    <name evidence="1" type="ORF">LMG32289_00536</name>
</gene>
<name>A0ABM8WAD4_9BURK</name>
<reference evidence="1 2" key="1">
    <citation type="submission" date="2021-08" db="EMBL/GenBank/DDBJ databases">
        <authorList>
            <person name="Peeters C."/>
        </authorList>
    </citation>
    <scope>NUCLEOTIDE SEQUENCE [LARGE SCALE GENOMIC DNA]</scope>
    <source>
        <strain evidence="1 2">LMG 32289</strain>
    </source>
</reference>
<evidence type="ECO:0008006" key="3">
    <source>
        <dbReference type="Google" id="ProtNLM"/>
    </source>
</evidence>